<dbReference type="AlphaFoldDB" id="A0A160TGX1"/>
<proteinExistence type="predicted"/>
<evidence type="ECO:0000313" key="1">
    <source>
        <dbReference type="EMBL" id="CUS42594.1"/>
    </source>
</evidence>
<dbReference type="EMBL" id="CZQC01000067">
    <property type="protein sequence ID" value="CUS42594.1"/>
    <property type="molecule type" value="Genomic_DNA"/>
</dbReference>
<sequence>MKLEKIVQKIANFMSDDARGVSRRAIKQVIKGLKEKQLKLEAHIIDSELSEEERQNAREKLAIVKVQQEKAEQLLSNKKNNSTD</sequence>
<protein>
    <submittedName>
        <fullName evidence="1">Uncharacterized protein</fullName>
    </submittedName>
</protein>
<organism evidence="1">
    <name type="scientific">hydrothermal vent metagenome</name>
    <dbReference type="NCBI Taxonomy" id="652676"/>
    <lineage>
        <taxon>unclassified sequences</taxon>
        <taxon>metagenomes</taxon>
        <taxon>ecological metagenomes</taxon>
    </lineage>
</organism>
<name>A0A160TGX1_9ZZZZ</name>
<reference evidence="1" key="1">
    <citation type="submission" date="2015-10" db="EMBL/GenBank/DDBJ databases">
        <authorList>
            <person name="Gilbert D.G."/>
        </authorList>
    </citation>
    <scope>NUCLEOTIDE SEQUENCE</scope>
</reference>
<accession>A0A160TGX1</accession>
<gene>
    <name evidence="1" type="ORF">MGWOODY_Tha1917</name>
</gene>